<dbReference type="InterPro" id="IPR050154">
    <property type="entry name" value="UbiB_kinase"/>
</dbReference>
<dbReference type="InterPro" id="IPR004147">
    <property type="entry name" value="ABC1_dom"/>
</dbReference>
<evidence type="ECO:0000256" key="1">
    <source>
        <dbReference type="ARBA" id="ARBA00009670"/>
    </source>
</evidence>
<dbReference type="Pfam" id="PF03109">
    <property type="entry name" value="ABC1"/>
    <property type="match status" value="1"/>
</dbReference>
<dbReference type="SUPFAM" id="SSF56112">
    <property type="entry name" value="Protein kinase-like (PK-like)"/>
    <property type="match status" value="1"/>
</dbReference>
<dbReference type="InterPro" id="IPR011009">
    <property type="entry name" value="Kinase-like_dom_sf"/>
</dbReference>
<reference evidence="4 5" key="1">
    <citation type="submission" date="2024-03" db="EMBL/GenBank/DDBJ databases">
        <title>Aureococcus anophagefferens CCMP1851 and Kratosvirus quantuckense: Draft genome of a second virus-susceptible host strain in the model system.</title>
        <authorList>
            <person name="Chase E."/>
            <person name="Truchon A.R."/>
            <person name="Schepens W."/>
            <person name="Wilhelm S.W."/>
        </authorList>
    </citation>
    <scope>NUCLEOTIDE SEQUENCE [LARGE SCALE GENOMIC DNA]</scope>
    <source>
        <strain evidence="4 5">CCMP1851</strain>
    </source>
</reference>
<feature type="signal peptide" evidence="2">
    <location>
        <begin position="1"/>
        <end position="17"/>
    </location>
</feature>
<comment type="similarity">
    <text evidence="1">Belongs to the protein kinase superfamily. ADCK protein kinase family.</text>
</comment>
<protein>
    <recommendedName>
        <fullName evidence="3">ABC1 atypical kinase-like domain-containing protein</fullName>
    </recommendedName>
</protein>
<keyword evidence="5" id="KW-1185">Reference proteome</keyword>
<dbReference type="CDD" id="cd05121">
    <property type="entry name" value="ABC1_ADCK3-like"/>
    <property type="match status" value="1"/>
</dbReference>
<keyword evidence="2" id="KW-0732">Signal</keyword>
<dbReference type="EMBL" id="JBBJCI010000365">
    <property type="protein sequence ID" value="KAK7232948.1"/>
    <property type="molecule type" value="Genomic_DNA"/>
</dbReference>
<feature type="chain" id="PRO_5046341399" description="ABC1 atypical kinase-like domain-containing protein" evidence="2">
    <location>
        <begin position="18"/>
        <end position="789"/>
    </location>
</feature>
<name>A0ABR1FLE4_AURAN</name>
<evidence type="ECO:0000256" key="2">
    <source>
        <dbReference type="SAM" id="SignalP"/>
    </source>
</evidence>
<organism evidence="4 5">
    <name type="scientific">Aureococcus anophagefferens</name>
    <name type="common">Harmful bloom alga</name>
    <dbReference type="NCBI Taxonomy" id="44056"/>
    <lineage>
        <taxon>Eukaryota</taxon>
        <taxon>Sar</taxon>
        <taxon>Stramenopiles</taxon>
        <taxon>Ochrophyta</taxon>
        <taxon>Pelagophyceae</taxon>
        <taxon>Pelagomonadales</taxon>
        <taxon>Pelagomonadaceae</taxon>
        <taxon>Aureococcus</taxon>
    </lineage>
</organism>
<dbReference type="PANTHER" id="PTHR10566:SF118">
    <property type="entry name" value="PROTEIN KINASE DOMAIN-CONTAINING PROTEIN"/>
    <property type="match status" value="1"/>
</dbReference>
<gene>
    <name evidence="4" type="ORF">SO694_00036356</name>
</gene>
<accession>A0ABR1FLE4</accession>
<sequence>MARPMLTICAVASLAQALQLPSITLPPLPKLEIPTALNAPTLPTFAAPPLPTPPSPPPLPDGSLEGLVSRLVAEASHALANAGAAPYGEVVAASAAATLAVALPLLALNGRREKRKRLLSTSTLPEPVETPYAGGADSYSPEAADAFYGRRPLLVLERLVWLTQSTFAFNVKLLLDWARGWPAASEPLRAAECLALCEELGPTFIKLGQALSIRTDLVNEAYALELRKLQDAVPPFADAQAMELLRRELGVRDLSEVFESLSPSPIASASIGQVYRGDLRPGAYGVADESAEAGGAVTSVAVKVQRPGVLAEIALDLHILRLLTPLQVRASNFVNKVPTEREDVDTAIALVDEWGRGFVNEVDYVAEARNTEAFSAAMRSRGLGAVVSPRVVGELLRPNVLVTEWIDGTRLDASASPDVPRLCGVAINAYLTMLLDTGTLHCDPHPGNLLRTLDGKLCILDWGMTLEVPGDLQYALLEFIAHINTENLDAVPRDFVNLGFTPPDKLDAVARSGVTDGLAFMLRQLSGGGGAKKIQERVKAELVERYGTEDQEELRTAARAEMMARMEEQLASEGVDVRGVSNVMEEMSRRNRELFQLPTWVLYVVRAFSTLEGIGLSIDEEYAIIQECYPYLARRLFTDDSPRARVALTAMLYGPNAADMDGLDLDKFSEMVDGFSSYTSATSGAGVEKRPEVPGLTLVSSEAAEADAQRELANVLLAEDGNLVQDVLIAESAKLLDAAARSALTSALDATPLLPAKLSPKAGESSEDALRGAIQAIRGLPGPRARCCP</sequence>
<proteinExistence type="inferred from homology"/>
<dbReference type="PANTHER" id="PTHR10566">
    <property type="entry name" value="CHAPERONE-ACTIVITY OF BC1 COMPLEX CABC1 -RELATED"/>
    <property type="match status" value="1"/>
</dbReference>
<comment type="caution">
    <text evidence="4">The sequence shown here is derived from an EMBL/GenBank/DDBJ whole genome shotgun (WGS) entry which is preliminary data.</text>
</comment>
<feature type="domain" description="ABC1 atypical kinase-like" evidence="3">
    <location>
        <begin position="228"/>
        <end position="491"/>
    </location>
</feature>
<evidence type="ECO:0000313" key="5">
    <source>
        <dbReference type="Proteomes" id="UP001363151"/>
    </source>
</evidence>
<dbReference type="Proteomes" id="UP001363151">
    <property type="component" value="Unassembled WGS sequence"/>
</dbReference>
<evidence type="ECO:0000259" key="3">
    <source>
        <dbReference type="Pfam" id="PF03109"/>
    </source>
</evidence>
<evidence type="ECO:0000313" key="4">
    <source>
        <dbReference type="EMBL" id="KAK7232948.1"/>
    </source>
</evidence>